<dbReference type="OrthoDB" id="31183at2759"/>
<evidence type="ECO:0000256" key="7">
    <source>
        <dbReference type="RuleBase" id="RU367065"/>
    </source>
</evidence>
<dbReference type="Pfam" id="PF08146">
    <property type="entry name" value="BP28CT"/>
    <property type="match status" value="1"/>
</dbReference>
<dbReference type="PANTHER" id="PTHR13457">
    <property type="entry name" value="BAP28"/>
    <property type="match status" value="1"/>
</dbReference>
<evidence type="ECO:0000313" key="9">
    <source>
        <dbReference type="EMBL" id="CAD7642874.1"/>
    </source>
</evidence>
<evidence type="ECO:0000256" key="2">
    <source>
        <dbReference type="ARBA" id="ARBA00010559"/>
    </source>
</evidence>
<dbReference type="InterPro" id="IPR016024">
    <property type="entry name" value="ARM-type_fold"/>
</dbReference>
<evidence type="ECO:0000313" key="10">
    <source>
        <dbReference type="Proteomes" id="UP000728032"/>
    </source>
</evidence>
<evidence type="ECO:0000256" key="1">
    <source>
        <dbReference type="ARBA" id="ARBA00004604"/>
    </source>
</evidence>
<dbReference type="GO" id="GO:0045943">
    <property type="term" value="P:positive regulation of transcription by RNA polymerase I"/>
    <property type="evidence" value="ECO:0007669"/>
    <property type="project" value="TreeGrafter"/>
</dbReference>
<dbReference type="AlphaFoldDB" id="A0A7R9LL04"/>
<dbReference type="Pfam" id="PF23243">
    <property type="entry name" value="HEAT_HEATR1"/>
    <property type="match status" value="1"/>
</dbReference>
<keyword evidence="4 7" id="KW-0698">rRNA processing</keyword>
<dbReference type="GO" id="GO:0000462">
    <property type="term" value="P:maturation of SSU-rRNA from tricistronic rRNA transcript (SSU-rRNA, 5.8S rRNA, LSU-rRNA)"/>
    <property type="evidence" value="ECO:0007669"/>
    <property type="project" value="TreeGrafter"/>
</dbReference>
<gene>
    <name evidence="9" type="ORF">ONB1V03_LOCUS3825</name>
</gene>
<accession>A0A7R9LL04</accession>
<comment type="subcellular location">
    <subcellularLocation>
        <location evidence="1 7">Nucleus</location>
        <location evidence="1 7">Nucleolus</location>
    </subcellularLocation>
</comment>
<proteinExistence type="inferred from homology"/>
<dbReference type="EMBL" id="OC916029">
    <property type="protein sequence ID" value="CAD7642874.1"/>
    <property type="molecule type" value="Genomic_DNA"/>
</dbReference>
<reference evidence="9" key="1">
    <citation type="submission" date="2020-11" db="EMBL/GenBank/DDBJ databases">
        <authorList>
            <person name="Tran Van P."/>
        </authorList>
    </citation>
    <scope>NUCLEOTIDE SEQUENCE</scope>
</reference>
<dbReference type="PANTHER" id="PTHR13457:SF1">
    <property type="entry name" value="HEAT REPEAT-CONTAINING PROTEIN 1"/>
    <property type="match status" value="1"/>
</dbReference>
<dbReference type="GO" id="GO:0030515">
    <property type="term" value="F:snoRNA binding"/>
    <property type="evidence" value="ECO:0007669"/>
    <property type="project" value="TreeGrafter"/>
</dbReference>
<dbReference type="GO" id="GO:0030686">
    <property type="term" value="C:90S preribosome"/>
    <property type="evidence" value="ECO:0007669"/>
    <property type="project" value="TreeGrafter"/>
</dbReference>
<evidence type="ECO:0000256" key="6">
    <source>
        <dbReference type="ARBA" id="ARBA00023274"/>
    </source>
</evidence>
<keyword evidence="3 7" id="KW-0690">Ribosome biogenesis</keyword>
<keyword evidence="6 7" id="KW-0687">Ribonucleoprotein</keyword>
<comment type="function">
    <text evidence="7">Involved in nucleolar processing of pre-18S ribosomal RNA.</text>
</comment>
<keyword evidence="5 7" id="KW-0539">Nucleus</keyword>
<dbReference type="GO" id="GO:0032040">
    <property type="term" value="C:small-subunit processome"/>
    <property type="evidence" value="ECO:0007669"/>
    <property type="project" value="TreeGrafter"/>
</dbReference>
<organism evidence="9">
    <name type="scientific">Oppiella nova</name>
    <dbReference type="NCBI Taxonomy" id="334625"/>
    <lineage>
        <taxon>Eukaryota</taxon>
        <taxon>Metazoa</taxon>
        <taxon>Ecdysozoa</taxon>
        <taxon>Arthropoda</taxon>
        <taxon>Chelicerata</taxon>
        <taxon>Arachnida</taxon>
        <taxon>Acari</taxon>
        <taxon>Acariformes</taxon>
        <taxon>Sarcoptiformes</taxon>
        <taxon>Oribatida</taxon>
        <taxon>Brachypylina</taxon>
        <taxon>Oppioidea</taxon>
        <taxon>Oppiidae</taxon>
        <taxon>Oppiella</taxon>
    </lineage>
</organism>
<keyword evidence="10" id="KW-1185">Reference proteome</keyword>
<dbReference type="InterPro" id="IPR056473">
    <property type="entry name" value="HEAT_Utp10/HEAT1"/>
</dbReference>
<dbReference type="GO" id="GO:0034455">
    <property type="term" value="C:t-UTP complex"/>
    <property type="evidence" value="ECO:0007669"/>
    <property type="project" value="TreeGrafter"/>
</dbReference>
<dbReference type="SUPFAM" id="SSF48371">
    <property type="entry name" value="ARM repeat"/>
    <property type="match status" value="1"/>
</dbReference>
<protein>
    <recommendedName>
        <fullName evidence="7">HEAT repeat-containing protein 1</fullName>
    </recommendedName>
</protein>
<sequence>MFGYDYFSALWLNDTNLLSQIRSLQVASHLVKTDVKVSEMTVWSAIISMHSPLSICRESALVVAKHLTNTSKNLLLKECLNREELIISDANSVSCVISEYFSSNPKNKSQKQAIESLKSECIAIISDDNTPEHFKSGLVLLLNRCDTHNNKTAKKKLKKLLKSGDLISDLLQSLVPLEESMDSGEPKAKRLFANDSLFSLELNHWKKFIILLEMFQSKSNLSETFIMESKSSLEYLRQLILSSLINCIQQNTDKLPFIPIESVIECLRESQQKETQKITLILISSVAHQFKKEILDYVITIFTFIGTNLLHCDDQYSIQVVSDTMDAIIPILLDDTKDTKHVVINVFIDSLADIPAHRRLHLFGKLLHILGEREHLALIYMKVIERIYNKSKSEKEPFLNLLVALTAQIDVNIQIDSLNHIMDVFINEFTDGTRVLSITDQNLSDNDRRLIAQSLAEIILAIVSSHEFIQLTTNSEWTQISDQLLTFLHSLIVLITKYSNESQFPAKELNAHRRRVRSVLYKILLHFNSLLPKQQLIELGLELLNEKLAQLSDRSLNSKQLFALLDSLISMVPTPDSVNQMDEQHVYNTQLSMITCKLLSKHFEENTKLEELVKNLIEKIIALINGMESEVSVNFKASCILCLTQLMISLANKAIPIIPAVMPILLNNFDVRILLSSVDSCFNEVSKISIESLCELMALLKQTFEDISSKGDVQNIQKFVKNLLLKTLDVRNMNRNSAESTQIDSLENSCNETFCALIPKMTEITFRPLFYKLYDWAIREKNGKLFYRMISFYKFLQSLADKLKSLFCVFIAPSIINNCSQMLSLFHSDNQSDLTLDPKATHLLITYILSTLCKCFLYDINGSLLNKERMQTLAKPIINQLTNTIGTDEEYNARVETLCLCTQYMIESNRDDTIIKDFNYQILLKTRETSNEIRLGALRVLHRLILVCGEDYLPIIPETIPFISELSEDDFIPIENLIKTVVMDLEHILGEPITKYL</sequence>
<feature type="domain" description="BP28 C-terminal" evidence="8">
    <location>
        <begin position="710"/>
        <end position="864"/>
    </location>
</feature>
<comment type="similarity">
    <text evidence="2 7">Belongs to the HEATR1/UTP10 family.</text>
</comment>
<dbReference type="SMART" id="SM01036">
    <property type="entry name" value="BP28CT"/>
    <property type="match status" value="1"/>
</dbReference>
<name>A0A7R9LL04_9ACAR</name>
<dbReference type="EMBL" id="CAJPVJ010001204">
    <property type="protein sequence ID" value="CAG2164269.1"/>
    <property type="molecule type" value="Genomic_DNA"/>
</dbReference>
<evidence type="ECO:0000259" key="8">
    <source>
        <dbReference type="SMART" id="SM01036"/>
    </source>
</evidence>
<evidence type="ECO:0000256" key="4">
    <source>
        <dbReference type="ARBA" id="ARBA00022552"/>
    </source>
</evidence>
<evidence type="ECO:0000256" key="3">
    <source>
        <dbReference type="ARBA" id="ARBA00022517"/>
    </source>
</evidence>
<dbReference type="InterPro" id="IPR040191">
    <property type="entry name" value="UTP10"/>
</dbReference>
<evidence type="ECO:0000256" key="5">
    <source>
        <dbReference type="ARBA" id="ARBA00023242"/>
    </source>
</evidence>
<dbReference type="Proteomes" id="UP000728032">
    <property type="component" value="Unassembled WGS sequence"/>
</dbReference>
<dbReference type="InterPro" id="IPR012954">
    <property type="entry name" value="BP28_C_dom"/>
</dbReference>